<feature type="compositionally biased region" description="Basic and acidic residues" evidence="1">
    <location>
        <begin position="259"/>
        <end position="269"/>
    </location>
</feature>
<comment type="caution">
    <text evidence="2">The sequence shown here is derived from an EMBL/GenBank/DDBJ whole genome shotgun (WGS) entry which is preliminary data.</text>
</comment>
<feature type="compositionally biased region" description="Polar residues" evidence="1">
    <location>
        <begin position="233"/>
        <end position="242"/>
    </location>
</feature>
<feature type="non-terminal residue" evidence="2">
    <location>
        <position position="371"/>
    </location>
</feature>
<gene>
    <name evidence="2" type="ORF">R3P38DRAFT_2874469</name>
</gene>
<sequence length="371" mass="41061">MPDLLSSNPSTSSAADLEETETRYFLPELGAWAVLTIDPVASLSAGAREVPEAVEACERMVNKPYVALVEDNDALYLPWEPYNSYGLRFLQQGAPYPVSEDSIEPYMSVPVLPVTSETHISGRPPLRSSQPLPWSDCFLSISADSVARSPSVWGSGPALWKIDRAERRRIRELWTDDILDARDKKNAALMGTEKELEVPAVDHSTEPLVSAANADEAAVGAANEAPSLHSHSDTGGQPSVYASSGDSEPYDDESDSDGEGPRDDERGGSQEDDNEPLDLVELVFSNRLHEKAMTTVRFTHDLLTVTELNDPRDYYKEVEAIKRIEQEAAPRIEECRALRLRNEIKRAKEADAAVYDEPTIDRLFERPSAME</sequence>
<dbReference type="Proteomes" id="UP001362999">
    <property type="component" value="Unassembled WGS sequence"/>
</dbReference>
<dbReference type="AlphaFoldDB" id="A0AAW0D651"/>
<feature type="region of interest" description="Disordered" evidence="1">
    <location>
        <begin position="223"/>
        <end position="277"/>
    </location>
</feature>
<keyword evidence="3" id="KW-1185">Reference proteome</keyword>
<feature type="compositionally biased region" description="Acidic residues" evidence="1">
    <location>
        <begin position="248"/>
        <end position="258"/>
    </location>
</feature>
<evidence type="ECO:0000256" key="1">
    <source>
        <dbReference type="SAM" id="MobiDB-lite"/>
    </source>
</evidence>
<proteinExistence type="predicted"/>
<accession>A0AAW0D651</accession>
<organism evidence="2 3">
    <name type="scientific">Favolaschia claudopus</name>
    <dbReference type="NCBI Taxonomy" id="2862362"/>
    <lineage>
        <taxon>Eukaryota</taxon>
        <taxon>Fungi</taxon>
        <taxon>Dikarya</taxon>
        <taxon>Basidiomycota</taxon>
        <taxon>Agaricomycotina</taxon>
        <taxon>Agaricomycetes</taxon>
        <taxon>Agaricomycetidae</taxon>
        <taxon>Agaricales</taxon>
        <taxon>Marasmiineae</taxon>
        <taxon>Mycenaceae</taxon>
        <taxon>Favolaschia</taxon>
    </lineage>
</organism>
<protein>
    <submittedName>
        <fullName evidence="2">Uncharacterized protein</fullName>
    </submittedName>
</protein>
<evidence type="ECO:0000313" key="2">
    <source>
        <dbReference type="EMBL" id="KAK7046564.1"/>
    </source>
</evidence>
<reference evidence="2 3" key="1">
    <citation type="journal article" date="2024" name="J Genomics">
        <title>Draft genome sequencing and assembly of Favolaschia claudopus CIRM-BRFM 2984 isolated from oak limbs.</title>
        <authorList>
            <person name="Navarro D."/>
            <person name="Drula E."/>
            <person name="Chaduli D."/>
            <person name="Cazenave R."/>
            <person name="Ahrendt S."/>
            <person name="Wang J."/>
            <person name="Lipzen A."/>
            <person name="Daum C."/>
            <person name="Barry K."/>
            <person name="Grigoriev I.V."/>
            <person name="Favel A."/>
            <person name="Rosso M.N."/>
            <person name="Martin F."/>
        </authorList>
    </citation>
    <scope>NUCLEOTIDE SEQUENCE [LARGE SCALE GENOMIC DNA]</scope>
    <source>
        <strain evidence="2 3">CIRM-BRFM 2984</strain>
    </source>
</reference>
<evidence type="ECO:0000313" key="3">
    <source>
        <dbReference type="Proteomes" id="UP001362999"/>
    </source>
</evidence>
<name>A0AAW0D651_9AGAR</name>
<dbReference type="EMBL" id="JAWWNJ010000010">
    <property type="protein sequence ID" value="KAK7046564.1"/>
    <property type="molecule type" value="Genomic_DNA"/>
</dbReference>